<evidence type="ECO:0000313" key="1">
    <source>
        <dbReference type="EMBL" id="TLD83170.1"/>
    </source>
</evidence>
<accession>A0A4U8SAV3</accession>
<organism evidence="1 2">
    <name type="scientific">Helicobacter trogontum</name>
    <dbReference type="NCBI Taxonomy" id="50960"/>
    <lineage>
        <taxon>Bacteria</taxon>
        <taxon>Pseudomonadati</taxon>
        <taxon>Campylobacterota</taxon>
        <taxon>Epsilonproteobacteria</taxon>
        <taxon>Campylobacterales</taxon>
        <taxon>Helicobacteraceae</taxon>
        <taxon>Helicobacter</taxon>
    </lineage>
</organism>
<dbReference type="Proteomes" id="UP000029878">
    <property type="component" value="Unassembled WGS sequence"/>
</dbReference>
<comment type="caution">
    <text evidence="1">The sequence shown here is derived from an EMBL/GenBank/DDBJ whole genome shotgun (WGS) entry which is preliminary data.</text>
</comment>
<dbReference type="AlphaFoldDB" id="A0A4U8SAV3"/>
<reference evidence="1 2" key="1">
    <citation type="journal article" date="2014" name="Genome Announc.">
        <title>Draft genome sequences of eight enterohepatic helicobacter species isolated from both laboratory and wild rodents.</title>
        <authorList>
            <person name="Sheh A."/>
            <person name="Shen Z."/>
            <person name="Fox J.G."/>
        </authorList>
    </citation>
    <scope>NUCLEOTIDE SEQUENCE [LARGE SCALE GENOMIC DNA]</scope>
    <source>
        <strain evidence="1 2">ATCC 700114</strain>
    </source>
</reference>
<evidence type="ECO:0000313" key="2">
    <source>
        <dbReference type="Proteomes" id="UP000029878"/>
    </source>
</evidence>
<name>A0A4U8SAV3_9HELI</name>
<protein>
    <submittedName>
        <fullName evidence="1">Uncharacterized protein</fullName>
    </submittedName>
</protein>
<sequence length="249" mass="28597">MLKIYAMIFITALCFFGYLSLHTETKIAQDPTIYKEIKLDKKDIEETFMIYTPKRIHTNFTCFQIAAPKVSIMQKNDRNSKQIQSVRKGQKLCFNFPQDIPNTTLQIILKEIESKWLRVTLVSDSVLLSGYIPIDALKDWQKIDSQTLLESSSGGEILLENAPKIISNNLRNIKGSFSMPHILHIVQDKLNMKDCEMARAWLALAQQSDKESLSVYDLYTEVLMCEGRNKEALALKAKLKFARNKLSKK</sequence>
<proteinExistence type="predicted"/>
<dbReference type="EMBL" id="JRPL02000010">
    <property type="protein sequence ID" value="TLD83170.1"/>
    <property type="molecule type" value="Genomic_DNA"/>
</dbReference>
<dbReference type="OrthoDB" id="9933859at2"/>
<gene>
    <name evidence="1" type="ORF">LS81_005655</name>
</gene>